<evidence type="ECO:0000256" key="1">
    <source>
        <dbReference type="SAM" id="SignalP"/>
    </source>
</evidence>
<comment type="caution">
    <text evidence="2">The sequence shown here is derived from an EMBL/GenBank/DDBJ whole genome shotgun (WGS) entry which is preliminary data.</text>
</comment>
<keyword evidence="3" id="KW-1185">Reference proteome</keyword>
<organism evidence="2 3">
    <name type="scientific">Orbilia brochopaga</name>
    <dbReference type="NCBI Taxonomy" id="3140254"/>
    <lineage>
        <taxon>Eukaryota</taxon>
        <taxon>Fungi</taxon>
        <taxon>Dikarya</taxon>
        <taxon>Ascomycota</taxon>
        <taxon>Pezizomycotina</taxon>
        <taxon>Orbiliomycetes</taxon>
        <taxon>Orbiliales</taxon>
        <taxon>Orbiliaceae</taxon>
        <taxon>Orbilia</taxon>
    </lineage>
</organism>
<evidence type="ECO:0000313" key="3">
    <source>
        <dbReference type="Proteomes" id="UP001375240"/>
    </source>
</evidence>
<keyword evidence="1" id="KW-0732">Signal</keyword>
<dbReference type="AlphaFoldDB" id="A0AAV9UHE8"/>
<dbReference type="Proteomes" id="UP001375240">
    <property type="component" value="Unassembled WGS sequence"/>
</dbReference>
<name>A0AAV9UHE8_9PEZI</name>
<sequence>MNILGIWMSRWLSLVGSGRVSNGGEWVEVVLVDEVEGRWSKGRRGRAVEGGRWWRVDGAADE</sequence>
<dbReference type="EMBL" id="JAVHNQ010000007">
    <property type="protein sequence ID" value="KAK6341157.1"/>
    <property type="molecule type" value="Genomic_DNA"/>
</dbReference>
<reference evidence="2 3" key="1">
    <citation type="submission" date="2019-10" db="EMBL/GenBank/DDBJ databases">
        <authorList>
            <person name="Palmer J.M."/>
        </authorList>
    </citation>
    <scope>NUCLEOTIDE SEQUENCE [LARGE SCALE GENOMIC DNA]</scope>
    <source>
        <strain evidence="2 3">TWF696</strain>
    </source>
</reference>
<proteinExistence type="predicted"/>
<accession>A0AAV9UHE8</accession>
<feature type="signal peptide" evidence="1">
    <location>
        <begin position="1"/>
        <end position="17"/>
    </location>
</feature>
<feature type="chain" id="PRO_5043552855" evidence="1">
    <location>
        <begin position="18"/>
        <end position="62"/>
    </location>
</feature>
<gene>
    <name evidence="2" type="ORF">TWF696_008243</name>
</gene>
<evidence type="ECO:0000313" key="2">
    <source>
        <dbReference type="EMBL" id="KAK6341157.1"/>
    </source>
</evidence>
<protein>
    <submittedName>
        <fullName evidence="2">Uncharacterized protein</fullName>
    </submittedName>
</protein>